<dbReference type="RefSeq" id="WP_034546881.1">
    <property type="nucleotide sequence ID" value="NZ_FSRN01000001.1"/>
</dbReference>
<evidence type="ECO:0000313" key="1">
    <source>
        <dbReference type="EMBL" id="SIN89335.1"/>
    </source>
</evidence>
<accession>A0A1N6F243</accession>
<name>A0A1N6F243_9LACT</name>
<dbReference type="AlphaFoldDB" id="A0A1N6F243"/>
<dbReference type="OrthoDB" id="9769726at2"/>
<evidence type="ECO:0000313" key="2">
    <source>
        <dbReference type="Proteomes" id="UP000184758"/>
    </source>
</evidence>
<keyword evidence="2" id="KW-1185">Reference proteome</keyword>
<dbReference type="Proteomes" id="UP000184758">
    <property type="component" value="Unassembled WGS sequence"/>
</dbReference>
<dbReference type="EMBL" id="FSRN01000001">
    <property type="protein sequence ID" value="SIN89335.1"/>
    <property type="molecule type" value="Genomic_DNA"/>
</dbReference>
<gene>
    <name evidence="1" type="ORF">SAMN05878443_0348</name>
</gene>
<sequence>MNILFLYYNEGLVLKAYELEEHYFVEFSFLELCKTYPCPNRIFAIELSKGLAHFYTKDLQNLKKMLKFDEGLGHASIQITLDIFTHVTRKSRNNTTENLLITLIVRQKKSMKKKTPSNKLESVLKR</sequence>
<reference evidence="2" key="1">
    <citation type="submission" date="2016-11" db="EMBL/GenBank/DDBJ databases">
        <authorList>
            <person name="Varghese N."/>
            <person name="Submissions S."/>
        </authorList>
    </citation>
    <scope>NUCLEOTIDE SEQUENCE [LARGE SCALE GENOMIC DNA]</scope>
    <source>
        <strain evidence="2">313</strain>
    </source>
</reference>
<proteinExistence type="predicted"/>
<organism evidence="1 2">
    <name type="scientific">Carnobacterium alterfunditum</name>
    <dbReference type="NCBI Taxonomy" id="28230"/>
    <lineage>
        <taxon>Bacteria</taxon>
        <taxon>Bacillati</taxon>
        <taxon>Bacillota</taxon>
        <taxon>Bacilli</taxon>
        <taxon>Lactobacillales</taxon>
        <taxon>Carnobacteriaceae</taxon>
        <taxon>Carnobacterium</taxon>
    </lineage>
</organism>
<protein>
    <submittedName>
        <fullName evidence="1">Uncharacterized protein</fullName>
    </submittedName>
</protein>